<reference evidence="3 4" key="1">
    <citation type="journal article" date="2017" name="Curr. Biol.">
        <title>Genome architecture and evolution of a unichromosomal asexual nematode.</title>
        <authorList>
            <person name="Fradin H."/>
            <person name="Zegar C."/>
            <person name="Gutwein M."/>
            <person name="Lucas J."/>
            <person name="Kovtun M."/>
            <person name="Corcoran D."/>
            <person name="Baugh L.R."/>
            <person name="Kiontke K."/>
            <person name="Gunsalus K."/>
            <person name="Fitch D.H."/>
            <person name="Piano F."/>
        </authorList>
    </citation>
    <scope>NUCLEOTIDE SEQUENCE [LARGE SCALE GENOMIC DNA]</scope>
    <source>
        <strain evidence="3">PF1309</strain>
    </source>
</reference>
<dbReference type="Pfam" id="PF24341">
    <property type="entry name" value="OB_DEPS-1_6th"/>
    <property type="match status" value="1"/>
</dbReference>
<dbReference type="EMBL" id="LIAE01006337">
    <property type="protein sequence ID" value="PAV91067.1"/>
    <property type="molecule type" value="Genomic_DNA"/>
</dbReference>
<keyword evidence="4" id="KW-1185">Reference proteome</keyword>
<comment type="caution">
    <text evidence="3">The sequence shown here is derived from an EMBL/GenBank/DDBJ whole genome shotgun (WGS) entry which is preliminary data.</text>
</comment>
<dbReference type="Pfam" id="PF24342">
    <property type="entry name" value="OB_DEPS-1_2nd"/>
    <property type="match status" value="1"/>
</dbReference>
<evidence type="ECO:0000259" key="1">
    <source>
        <dbReference type="Pfam" id="PF24341"/>
    </source>
</evidence>
<evidence type="ECO:0000313" key="4">
    <source>
        <dbReference type="Proteomes" id="UP000218231"/>
    </source>
</evidence>
<protein>
    <submittedName>
        <fullName evidence="3">Uncharacterized protein</fullName>
    </submittedName>
</protein>
<feature type="domain" description="P-granule-associated protein DEPS-1 sixth OB-fold" evidence="1">
    <location>
        <begin position="469"/>
        <end position="540"/>
    </location>
</feature>
<feature type="domain" description="P-granule-associated protein DEPS-1 second OB-fold" evidence="2">
    <location>
        <begin position="119"/>
        <end position="187"/>
    </location>
</feature>
<gene>
    <name evidence="3" type="ORF">WR25_01272</name>
</gene>
<dbReference type="AlphaFoldDB" id="A0A2A2LYK3"/>
<dbReference type="InterPro" id="IPR057143">
    <property type="entry name" value="OB_DEPS-1_2nd"/>
</dbReference>
<proteinExistence type="predicted"/>
<accession>A0A2A2LYK3</accession>
<organism evidence="3 4">
    <name type="scientific">Diploscapter pachys</name>
    <dbReference type="NCBI Taxonomy" id="2018661"/>
    <lineage>
        <taxon>Eukaryota</taxon>
        <taxon>Metazoa</taxon>
        <taxon>Ecdysozoa</taxon>
        <taxon>Nematoda</taxon>
        <taxon>Chromadorea</taxon>
        <taxon>Rhabditida</taxon>
        <taxon>Rhabditina</taxon>
        <taxon>Rhabditomorpha</taxon>
        <taxon>Rhabditoidea</taxon>
        <taxon>Rhabditidae</taxon>
        <taxon>Diploscapter</taxon>
    </lineage>
</organism>
<evidence type="ECO:0000259" key="2">
    <source>
        <dbReference type="Pfam" id="PF24342"/>
    </source>
</evidence>
<name>A0A2A2LYK3_9BILA</name>
<sequence length="550" mass="63402">MSQPLGKIERREKTGLVLKLTEVDQQAAHVVLDLDCTADRDTTDEVIPGIFLVRISRSAFKLPAGMTYETWGEERKEELVRQLFPGQRIKWVEPDDLDADGNVIAFKLIESKHDKFEDNHEASFPIVGNVEIPGERFWTNEFGYLTIKYEDNVSVMPGYKYKALIRLVIDQVNWTLKPSFSRFVSIEGGSPKYESKSLFCLSPSTMVPLDDNSEEDIGRDEGGMHIRQKYKSKPYKAVYMPNMEFVYQGIAVSPWSLVGTECAEKNAGIYKKKRIIVPIRKGEPLQVGSTYLFNIVHRTEPTLCVTNFTPAEIVKEMSKPITENNRPLAIVRPSEKYPGIFTAGVSKHDDFYGLVDDPLNFLQFFKLLGFKNIQVGLDDTDNIFYLYDGSPFRFRIAEVVQNDFQEHVDKALAIDMLQLEYEIGIAISENEVCTAKYPGITFHLDLRFRNKFPIGASVRFHANWSERQQIAIRVRAKISAFRRFLECEEFGLVENRYTLSLNDIQGDQFFIWVMRSYKPPSERYKYRLARTPFEVCAIGEYEPENRHIDE</sequence>
<evidence type="ECO:0000313" key="3">
    <source>
        <dbReference type="EMBL" id="PAV91067.1"/>
    </source>
</evidence>
<dbReference type="InterPro" id="IPR057144">
    <property type="entry name" value="OB_DEPS-1_6th"/>
</dbReference>
<dbReference type="Proteomes" id="UP000218231">
    <property type="component" value="Unassembled WGS sequence"/>
</dbReference>